<dbReference type="NCBIfam" id="NF006048">
    <property type="entry name" value="PRK08194.1"/>
    <property type="match status" value="1"/>
</dbReference>
<dbReference type="SMART" id="SM01329">
    <property type="entry name" value="Iso_dh"/>
    <property type="match status" value="1"/>
</dbReference>
<dbReference type="GO" id="GO:0051287">
    <property type="term" value="F:NAD binding"/>
    <property type="evidence" value="ECO:0007669"/>
    <property type="project" value="InterPro"/>
</dbReference>
<dbReference type="NCBIfam" id="TIGR02089">
    <property type="entry name" value="TTC"/>
    <property type="match status" value="1"/>
</dbReference>
<evidence type="ECO:0000256" key="7">
    <source>
        <dbReference type="ARBA" id="ARBA00023027"/>
    </source>
</evidence>
<evidence type="ECO:0000256" key="5">
    <source>
        <dbReference type="ARBA" id="ARBA00022723"/>
    </source>
</evidence>
<dbReference type="RefSeq" id="WP_138191382.1">
    <property type="nucleotide sequence ID" value="NZ_VCIW01000001.1"/>
</dbReference>
<dbReference type="Proteomes" id="UP000309676">
    <property type="component" value="Unassembled WGS sequence"/>
</dbReference>
<dbReference type="PANTHER" id="PTHR43275:SF1">
    <property type="entry name" value="D-MALATE DEHYDROGENASE [DECARBOXYLATING]"/>
    <property type="match status" value="1"/>
</dbReference>
<protein>
    <recommendedName>
        <fullName evidence="4">D-malate dehydrogenase (decarboxylating)</fullName>
        <ecNumber evidence="4">1.1.1.83</ecNumber>
    </recommendedName>
</protein>
<evidence type="ECO:0000256" key="9">
    <source>
        <dbReference type="ARBA" id="ARBA00049301"/>
    </source>
</evidence>
<dbReference type="Gene3D" id="3.40.718.10">
    <property type="entry name" value="Isopropylmalate Dehydrogenase"/>
    <property type="match status" value="1"/>
</dbReference>
<dbReference type="SUPFAM" id="SSF53659">
    <property type="entry name" value="Isocitrate/Isopropylmalate dehydrogenase-like"/>
    <property type="match status" value="1"/>
</dbReference>
<dbReference type="InterPro" id="IPR011829">
    <property type="entry name" value="TTC_DH"/>
</dbReference>
<evidence type="ECO:0000256" key="8">
    <source>
        <dbReference type="ARBA" id="ARBA00023211"/>
    </source>
</evidence>
<proteinExistence type="inferred from homology"/>
<dbReference type="OrthoDB" id="9806254at2"/>
<keyword evidence="8" id="KW-0464">Manganese</keyword>
<evidence type="ECO:0000256" key="1">
    <source>
        <dbReference type="ARBA" id="ARBA00001936"/>
    </source>
</evidence>
<keyword evidence="12" id="KW-1185">Reference proteome</keyword>
<reference evidence="11 12" key="1">
    <citation type="submission" date="2019-05" db="EMBL/GenBank/DDBJ databases">
        <authorList>
            <person name="Narsing Rao M.P."/>
            <person name="Li W.J."/>
        </authorList>
    </citation>
    <scope>NUCLEOTIDE SEQUENCE [LARGE SCALE GENOMIC DNA]</scope>
    <source>
        <strain evidence="11 12">SYSU_K30003</strain>
    </source>
</reference>
<evidence type="ECO:0000313" key="12">
    <source>
        <dbReference type="Proteomes" id="UP000309676"/>
    </source>
</evidence>
<keyword evidence="5" id="KW-0479">Metal-binding</keyword>
<dbReference type="EMBL" id="VCIW01000001">
    <property type="protein sequence ID" value="TLS53855.1"/>
    <property type="molecule type" value="Genomic_DNA"/>
</dbReference>
<dbReference type="PROSITE" id="PS00470">
    <property type="entry name" value="IDH_IMDH"/>
    <property type="match status" value="1"/>
</dbReference>
<gene>
    <name evidence="11" type="ORF">FE782_00395</name>
</gene>
<dbReference type="PANTHER" id="PTHR43275">
    <property type="entry name" value="D-MALATE DEHYDROGENASE [DECARBOXYLATING]"/>
    <property type="match status" value="1"/>
</dbReference>
<evidence type="ECO:0000256" key="2">
    <source>
        <dbReference type="ARBA" id="ARBA00001946"/>
    </source>
</evidence>
<comment type="cofactor">
    <cofactor evidence="1">
        <name>Mn(2+)</name>
        <dbReference type="ChEBI" id="CHEBI:29035"/>
    </cofactor>
</comment>
<organism evidence="11 12">
    <name type="scientific">Paenibacillus antri</name>
    <dbReference type="NCBI Taxonomy" id="2582848"/>
    <lineage>
        <taxon>Bacteria</taxon>
        <taxon>Bacillati</taxon>
        <taxon>Bacillota</taxon>
        <taxon>Bacilli</taxon>
        <taxon>Bacillales</taxon>
        <taxon>Paenibacillaceae</taxon>
        <taxon>Paenibacillus</taxon>
    </lineage>
</organism>
<dbReference type="EC" id="1.1.1.83" evidence="4"/>
<name>A0A5R9GNW9_9BACL</name>
<feature type="domain" description="Isopropylmalate dehydrogenase-like" evidence="10">
    <location>
        <begin position="5"/>
        <end position="345"/>
    </location>
</feature>
<keyword evidence="7" id="KW-0520">NAD</keyword>
<evidence type="ECO:0000313" key="11">
    <source>
        <dbReference type="EMBL" id="TLS53855.1"/>
    </source>
</evidence>
<dbReference type="GO" id="GO:0046553">
    <property type="term" value="F:D-malate dehydrogenase (decarboxylating) (NAD+) activity"/>
    <property type="evidence" value="ECO:0007669"/>
    <property type="project" value="UniProtKB-EC"/>
</dbReference>
<evidence type="ECO:0000256" key="4">
    <source>
        <dbReference type="ARBA" id="ARBA00013126"/>
    </source>
</evidence>
<evidence type="ECO:0000256" key="3">
    <source>
        <dbReference type="ARBA" id="ARBA00007769"/>
    </source>
</evidence>
<accession>A0A5R9GNW9</accession>
<evidence type="ECO:0000259" key="10">
    <source>
        <dbReference type="SMART" id="SM01329"/>
    </source>
</evidence>
<dbReference type="InterPro" id="IPR019818">
    <property type="entry name" value="IsoCit/isopropylmalate_DH_CS"/>
</dbReference>
<comment type="cofactor">
    <cofactor evidence="2">
        <name>Mg(2+)</name>
        <dbReference type="ChEBI" id="CHEBI:18420"/>
    </cofactor>
</comment>
<sequence>MHTYRIAAIPGDGIGKEVVPAALEVLDAVAALHGGIAFRYDAFPWSCDYYLAHGKMMPDDGLRTLRDYDAIFLGAVGDPARVPDHVSLWGLLIAIRREFEQAINLRPAKLFRGLESPLRRPNDFDFVVVRENSEGEYSEIGGRIHKGADELAVQSAIFTRRGTEQAIRYAFELAGKRRGRVTSATKSNGIVHSMPFWDQVFREVGAEHPDIAASSAHVDALAAFLVTKPETFDVIVGSNLFGDILTDIGAAIMGGIGIAPAANLNVNGKYPSMFEPVHGSAPEIAGLGIANPIGQIWTAKLMLDHLGHQDMGAHLLQVVEDVTEAGLKTRDLGGSAPTLEVSREIVRRLQR</sequence>
<evidence type="ECO:0000256" key="6">
    <source>
        <dbReference type="ARBA" id="ARBA00023002"/>
    </source>
</evidence>
<dbReference type="InterPro" id="IPR050501">
    <property type="entry name" value="ICDH/IPMDH"/>
</dbReference>
<dbReference type="AlphaFoldDB" id="A0A5R9GNW9"/>
<comment type="caution">
    <text evidence="11">The sequence shown here is derived from an EMBL/GenBank/DDBJ whole genome shotgun (WGS) entry which is preliminary data.</text>
</comment>
<comment type="similarity">
    <text evidence="3">Belongs to the isocitrate and isopropylmalate dehydrogenases family.</text>
</comment>
<dbReference type="GO" id="GO:0000287">
    <property type="term" value="F:magnesium ion binding"/>
    <property type="evidence" value="ECO:0007669"/>
    <property type="project" value="InterPro"/>
</dbReference>
<dbReference type="InterPro" id="IPR024084">
    <property type="entry name" value="IsoPropMal-DH-like_dom"/>
</dbReference>
<keyword evidence="6 11" id="KW-0560">Oxidoreductase</keyword>
<dbReference type="Pfam" id="PF00180">
    <property type="entry name" value="Iso_dh"/>
    <property type="match status" value="1"/>
</dbReference>
<comment type="catalytic activity">
    <reaction evidence="9">
        <text>(R)-malate + NAD(+) = pyruvate + CO2 + NADH</text>
        <dbReference type="Rhea" id="RHEA:18365"/>
        <dbReference type="ChEBI" id="CHEBI:15361"/>
        <dbReference type="ChEBI" id="CHEBI:15588"/>
        <dbReference type="ChEBI" id="CHEBI:16526"/>
        <dbReference type="ChEBI" id="CHEBI:57540"/>
        <dbReference type="ChEBI" id="CHEBI:57945"/>
        <dbReference type="EC" id="1.1.1.83"/>
    </reaction>
</comment>